<dbReference type="GO" id="GO:0003676">
    <property type="term" value="F:nucleic acid binding"/>
    <property type="evidence" value="ECO:0007669"/>
    <property type="project" value="InterPro"/>
</dbReference>
<evidence type="ECO:0000313" key="2">
    <source>
        <dbReference type="Proteomes" id="UP000244722"/>
    </source>
</evidence>
<keyword evidence="2" id="KW-1185">Reference proteome</keyword>
<organism evidence="1 2">
    <name type="scientific">Tuber borchii</name>
    <name type="common">White truffle</name>
    <dbReference type="NCBI Taxonomy" id="42251"/>
    <lineage>
        <taxon>Eukaryota</taxon>
        <taxon>Fungi</taxon>
        <taxon>Dikarya</taxon>
        <taxon>Ascomycota</taxon>
        <taxon>Pezizomycotina</taxon>
        <taxon>Pezizomycetes</taxon>
        <taxon>Pezizales</taxon>
        <taxon>Tuberaceae</taxon>
        <taxon>Tuber</taxon>
    </lineage>
</organism>
<dbReference type="Proteomes" id="UP000244722">
    <property type="component" value="Unassembled WGS sequence"/>
</dbReference>
<evidence type="ECO:0000313" key="1">
    <source>
        <dbReference type="EMBL" id="PUU83437.1"/>
    </source>
</evidence>
<gene>
    <name evidence="1" type="ORF">B9Z19DRAFT_1142669</name>
</gene>
<dbReference type="InterPro" id="IPR036397">
    <property type="entry name" value="RNaseH_sf"/>
</dbReference>
<dbReference type="SUPFAM" id="SSF53098">
    <property type="entry name" value="Ribonuclease H-like"/>
    <property type="match status" value="1"/>
</dbReference>
<proteinExistence type="predicted"/>
<protein>
    <recommendedName>
        <fullName evidence="3">RNase H type-1 domain-containing protein</fullName>
    </recommendedName>
</protein>
<sequence length="376" mass="45084">MVVMKALMYGMELYWDGDKDMARKLEIWRNRCLRKVLGAVRSTPVDAMLGELGWKSMSLELDKKVENWGARLVRRGFGERFGEGWKAEAMENGVWICGWEGRILRGLKKHFLNGERYEVQAERSGNIEWKVVIKKDKEEARLRWERKGRKEVKDGVDNKGVLQRLRKGRGWCGECEQRVRGWGKELVEKGWEVEWFWLPGHIGIRENEEVDRIAKDGYFMEEEEEIGKLLTWGRWKQRRKENERRVWKEYWRKDRKGRAYFGNEGGRKCGHGGKRVDSIFLFWMRVGHGKMRGTRYGNRERKCECEGWEDKDHVLLYCLEWVEERKDLEEVWLERGSSEGWVDMEDLLFSEEGTEGVKEFGNRTEWMKRRWKERIV</sequence>
<dbReference type="Gene3D" id="3.30.420.10">
    <property type="entry name" value="Ribonuclease H-like superfamily/Ribonuclease H"/>
    <property type="match status" value="1"/>
</dbReference>
<dbReference type="STRING" id="42251.A0A2T7A6R6"/>
<dbReference type="EMBL" id="NESQ01000012">
    <property type="protein sequence ID" value="PUU83437.1"/>
    <property type="molecule type" value="Genomic_DNA"/>
</dbReference>
<comment type="caution">
    <text evidence="1">The sequence shown here is derived from an EMBL/GenBank/DDBJ whole genome shotgun (WGS) entry which is preliminary data.</text>
</comment>
<reference evidence="1 2" key="1">
    <citation type="submission" date="2017-04" db="EMBL/GenBank/DDBJ databases">
        <title>Draft genome sequence of Tuber borchii Vittad., a whitish edible truffle.</title>
        <authorList>
            <consortium name="DOE Joint Genome Institute"/>
            <person name="Murat C."/>
            <person name="Kuo A."/>
            <person name="Barry K.W."/>
            <person name="Clum A."/>
            <person name="Dockter R.B."/>
            <person name="Fauchery L."/>
            <person name="Iotti M."/>
            <person name="Kohler A."/>
            <person name="Labutti K."/>
            <person name="Lindquist E.A."/>
            <person name="Lipzen A."/>
            <person name="Ohm R.A."/>
            <person name="Wang M."/>
            <person name="Grigoriev I.V."/>
            <person name="Zambonelli A."/>
            <person name="Martin F.M."/>
        </authorList>
    </citation>
    <scope>NUCLEOTIDE SEQUENCE [LARGE SCALE GENOMIC DNA]</scope>
    <source>
        <strain evidence="1 2">Tbo3840</strain>
    </source>
</reference>
<evidence type="ECO:0008006" key="3">
    <source>
        <dbReference type="Google" id="ProtNLM"/>
    </source>
</evidence>
<dbReference type="InterPro" id="IPR012337">
    <property type="entry name" value="RNaseH-like_sf"/>
</dbReference>
<accession>A0A2T7A6R6</accession>
<dbReference type="AlphaFoldDB" id="A0A2T7A6R6"/>
<name>A0A2T7A6R6_TUBBO</name>
<dbReference type="OrthoDB" id="8955194at2759"/>